<evidence type="ECO:0000256" key="1">
    <source>
        <dbReference type="SAM" id="Phobius"/>
    </source>
</evidence>
<dbReference type="Proteomes" id="UP000802392">
    <property type="component" value="Unassembled WGS sequence"/>
</dbReference>
<keyword evidence="1" id="KW-0812">Transmembrane</keyword>
<evidence type="ECO:0000313" key="2">
    <source>
        <dbReference type="EMBL" id="NIJ03317.1"/>
    </source>
</evidence>
<dbReference type="EMBL" id="JAAOZD010000010">
    <property type="protein sequence ID" value="NIJ03317.1"/>
    <property type="molecule type" value="Genomic_DNA"/>
</dbReference>
<keyword evidence="1" id="KW-0472">Membrane</keyword>
<feature type="transmembrane region" description="Helical" evidence="1">
    <location>
        <begin position="15"/>
        <end position="38"/>
    </location>
</feature>
<keyword evidence="3" id="KW-1185">Reference proteome</keyword>
<sequence length="39" mass="4503">MFDKKARLPFPGRRAFLVLSSAWEALGYILMRIVFMALS</sequence>
<evidence type="ECO:0000313" key="3">
    <source>
        <dbReference type="Proteomes" id="UP000802392"/>
    </source>
</evidence>
<proteinExistence type="predicted"/>
<evidence type="ECO:0008006" key="4">
    <source>
        <dbReference type="Google" id="ProtNLM"/>
    </source>
</evidence>
<keyword evidence="1" id="KW-1133">Transmembrane helix</keyword>
<gene>
    <name evidence="2" type="ORF">FHR86_003675</name>
</gene>
<organism evidence="2 3">
    <name type="scientific">Paenarthrobacter ilicis</name>
    <dbReference type="NCBI Taxonomy" id="43665"/>
    <lineage>
        <taxon>Bacteria</taxon>
        <taxon>Bacillati</taxon>
        <taxon>Actinomycetota</taxon>
        <taxon>Actinomycetes</taxon>
        <taxon>Micrococcales</taxon>
        <taxon>Micrococcaceae</taxon>
        <taxon>Paenarthrobacter</taxon>
    </lineage>
</organism>
<protein>
    <recommendedName>
        <fullName evidence="4">MFS transporter</fullName>
    </recommendedName>
</protein>
<name>A0ABX0TRM1_9MICC</name>
<comment type="caution">
    <text evidence="2">The sequence shown here is derived from an EMBL/GenBank/DDBJ whole genome shotgun (WGS) entry which is preliminary data.</text>
</comment>
<reference evidence="2 3" key="1">
    <citation type="submission" date="2020-03" db="EMBL/GenBank/DDBJ databases">
        <title>Genomic Encyclopedia of Type Strains, Phase III (KMG-III): the genomes of soil and plant-associated and newly described type strains.</title>
        <authorList>
            <person name="Whitman W."/>
        </authorList>
    </citation>
    <scope>NUCLEOTIDE SEQUENCE [LARGE SCALE GENOMIC DNA]</scope>
    <source>
        <strain evidence="2 3">CECT 4207</strain>
    </source>
</reference>
<accession>A0ABX0TRM1</accession>